<evidence type="ECO:0000313" key="7">
    <source>
        <dbReference type="EMBL" id="MBD8506764.1"/>
    </source>
</evidence>
<dbReference type="FunFam" id="1.10.10.10:FF:000001">
    <property type="entry name" value="LysR family transcriptional regulator"/>
    <property type="match status" value="1"/>
</dbReference>
<organism evidence="7 8">
    <name type="scientific">Lolliginicoccus lacisalsi</name>
    <dbReference type="NCBI Taxonomy" id="2742202"/>
    <lineage>
        <taxon>Bacteria</taxon>
        <taxon>Bacillati</taxon>
        <taxon>Actinomycetota</taxon>
        <taxon>Actinomycetes</taxon>
        <taxon>Mycobacteriales</taxon>
        <taxon>Hoyosellaceae</taxon>
        <taxon>Lolliginicoccus</taxon>
    </lineage>
</organism>
<protein>
    <submittedName>
        <fullName evidence="7">LysR family transcriptional regulator</fullName>
    </submittedName>
</protein>
<dbReference type="Pfam" id="PF00126">
    <property type="entry name" value="HTH_1"/>
    <property type="match status" value="1"/>
</dbReference>
<dbReference type="GO" id="GO:0003700">
    <property type="term" value="F:DNA-binding transcription factor activity"/>
    <property type="evidence" value="ECO:0007669"/>
    <property type="project" value="InterPro"/>
</dbReference>
<dbReference type="CDD" id="cd08434">
    <property type="entry name" value="PBP2_GltC_like"/>
    <property type="match status" value="1"/>
</dbReference>
<evidence type="ECO:0000256" key="5">
    <source>
        <dbReference type="ARBA" id="ARBA00023163"/>
    </source>
</evidence>
<dbReference type="Proteomes" id="UP000642993">
    <property type="component" value="Unassembled WGS sequence"/>
</dbReference>
<dbReference type="Gene3D" id="1.10.10.10">
    <property type="entry name" value="Winged helix-like DNA-binding domain superfamily/Winged helix DNA-binding domain"/>
    <property type="match status" value="1"/>
</dbReference>
<evidence type="ECO:0000256" key="4">
    <source>
        <dbReference type="ARBA" id="ARBA00023159"/>
    </source>
</evidence>
<proteinExistence type="inferred from homology"/>
<keyword evidence="8" id="KW-1185">Reference proteome</keyword>
<dbReference type="PRINTS" id="PR00039">
    <property type="entry name" value="HTHLYSR"/>
</dbReference>
<keyword evidence="3" id="KW-0238">DNA-binding</keyword>
<sequence>MAARTSDALHEFIAIAEHGQVSAAADELGIAQPTLSRRLRRLETDLGATLFDRRGHHLVITAAGRILLDHARRASAELDTARRRIADLANPALGTVRLGFLHSFGSWLVPRLIREFRATEPRVTFTLAQDAASTITDRVLDGTLDLGIVSPRPHDTGIAWTQLIEQQLALAVPDDHPLASRQAVDLAEAAAEPFITMHHGYGMRRILEEHCATAGFRPRITFETSELLTIAGMVAAGLGVALMPIEQHPLLPEGLVQIPLAGARATRDVGLVRSAAAPQPPAVQAFHDFVIARSGVA</sequence>
<dbReference type="AlphaFoldDB" id="A0A927PMF3"/>
<dbReference type="InterPro" id="IPR036390">
    <property type="entry name" value="WH_DNA-bd_sf"/>
</dbReference>
<comment type="similarity">
    <text evidence="1">Belongs to the LysR transcriptional regulatory family.</text>
</comment>
<feature type="domain" description="HTH lysR-type" evidence="6">
    <location>
        <begin position="4"/>
        <end position="61"/>
    </location>
</feature>
<dbReference type="SUPFAM" id="SSF46785">
    <property type="entry name" value="Winged helix' DNA-binding domain"/>
    <property type="match status" value="1"/>
</dbReference>
<dbReference type="InterPro" id="IPR000847">
    <property type="entry name" value="LysR_HTH_N"/>
</dbReference>
<dbReference type="SUPFAM" id="SSF53850">
    <property type="entry name" value="Periplasmic binding protein-like II"/>
    <property type="match status" value="1"/>
</dbReference>
<keyword evidence="5" id="KW-0804">Transcription</keyword>
<comment type="caution">
    <text evidence="7">The sequence shown here is derived from an EMBL/GenBank/DDBJ whole genome shotgun (WGS) entry which is preliminary data.</text>
</comment>
<dbReference type="InterPro" id="IPR036388">
    <property type="entry name" value="WH-like_DNA-bd_sf"/>
</dbReference>
<dbReference type="Gene3D" id="3.40.190.290">
    <property type="match status" value="1"/>
</dbReference>
<dbReference type="EMBL" id="JACYWE010000005">
    <property type="protein sequence ID" value="MBD8506764.1"/>
    <property type="molecule type" value="Genomic_DNA"/>
</dbReference>
<dbReference type="GO" id="GO:0003677">
    <property type="term" value="F:DNA binding"/>
    <property type="evidence" value="ECO:0007669"/>
    <property type="project" value="UniProtKB-KW"/>
</dbReference>
<dbReference type="PANTHER" id="PTHR30346">
    <property type="entry name" value="TRANSCRIPTIONAL DUAL REGULATOR HCAR-RELATED"/>
    <property type="match status" value="1"/>
</dbReference>
<keyword evidence="4" id="KW-0010">Activator</keyword>
<dbReference type="PROSITE" id="PS50931">
    <property type="entry name" value="HTH_LYSR"/>
    <property type="match status" value="1"/>
</dbReference>
<dbReference type="RefSeq" id="WP_192039230.1">
    <property type="nucleotide sequence ID" value="NZ_JACYWE010000005.1"/>
</dbReference>
<evidence type="ECO:0000259" key="6">
    <source>
        <dbReference type="PROSITE" id="PS50931"/>
    </source>
</evidence>
<evidence type="ECO:0000256" key="1">
    <source>
        <dbReference type="ARBA" id="ARBA00009437"/>
    </source>
</evidence>
<keyword evidence="2" id="KW-0805">Transcription regulation</keyword>
<evidence type="ECO:0000313" key="8">
    <source>
        <dbReference type="Proteomes" id="UP000642993"/>
    </source>
</evidence>
<dbReference type="Pfam" id="PF03466">
    <property type="entry name" value="LysR_substrate"/>
    <property type="match status" value="1"/>
</dbReference>
<name>A0A927PMF3_9ACTN</name>
<evidence type="ECO:0000256" key="3">
    <source>
        <dbReference type="ARBA" id="ARBA00023125"/>
    </source>
</evidence>
<reference evidence="7" key="1">
    <citation type="submission" date="2020-09" db="EMBL/GenBank/DDBJ databases">
        <title>Hoyosella lacisalsi sp. nov., a halotolerant actinobacterium isolated from soil of Lake Gudzhirganskoe.</title>
        <authorList>
            <person name="Yang Q."/>
            <person name="Guo P.Y."/>
            <person name="Liu S.W."/>
            <person name="Li F.N."/>
            <person name="Sun C.H."/>
        </authorList>
    </citation>
    <scope>NUCLEOTIDE SEQUENCE</scope>
    <source>
        <strain evidence="7">G463</strain>
    </source>
</reference>
<evidence type="ECO:0000256" key="2">
    <source>
        <dbReference type="ARBA" id="ARBA00023015"/>
    </source>
</evidence>
<dbReference type="InterPro" id="IPR005119">
    <property type="entry name" value="LysR_subst-bd"/>
</dbReference>
<dbReference type="PANTHER" id="PTHR30346:SF28">
    <property type="entry name" value="HTH-TYPE TRANSCRIPTIONAL REGULATOR CYNR"/>
    <property type="match status" value="1"/>
</dbReference>
<gene>
    <name evidence="7" type="ORF">HT102_09720</name>
</gene>
<accession>A0A927PMF3</accession>
<dbReference type="GO" id="GO:0032993">
    <property type="term" value="C:protein-DNA complex"/>
    <property type="evidence" value="ECO:0007669"/>
    <property type="project" value="TreeGrafter"/>
</dbReference>